<gene>
    <name evidence="1" type="ORF">CEPIT_LOCUS41501</name>
</gene>
<protein>
    <submittedName>
        <fullName evidence="1">Uncharacterized protein</fullName>
    </submittedName>
</protein>
<proteinExistence type="predicted"/>
<accession>A0AAV0G963</accession>
<organism evidence="1 2">
    <name type="scientific">Cuscuta epithymum</name>
    <dbReference type="NCBI Taxonomy" id="186058"/>
    <lineage>
        <taxon>Eukaryota</taxon>
        <taxon>Viridiplantae</taxon>
        <taxon>Streptophyta</taxon>
        <taxon>Embryophyta</taxon>
        <taxon>Tracheophyta</taxon>
        <taxon>Spermatophyta</taxon>
        <taxon>Magnoliopsida</taxon>
        <taxon>eudicotyledons</taxon>
        <taxon>Gunneridae</taxon>
        <taxon>Pentapetalae</taxon>
        <taxon>asterids</taxon>
        <taxon>lamiids</taxon>
        <taxon>Solanales</taxon>
        <taxon>Convolvulaceae</taxon>
        <taxon>Cuscuteae</taxon>
        <taxon>Cuscuta</taxon>
        <taxon>Cuscuta subgen. Cuscuta</taxon>
    </lineage>
</organism>
<keyword evidence="2" id="KW-1185">Reference proteome</keyword>
<sequence length="148" mass="16857">MVDYVGNGLSVLFLFFYSQQARRRQTGAGCSAAEVFTVLSICAGDQPKTKDFALYMISFAESDYLHSRPNSRRLTSTLLEQWNMIGKYGIMIPHPHRIIHSSLSNSPAETLAFPWLDNVADLNYLIKIGVFINIKMENLSFKYEVIFH</sequence>
<reference evidence="1" key="1">
    <citation type="submission" date="2022-07" db="EMBL/GenBank/DDBJ databases">
        <authorList>
            <person name="Macas J."/>
            <person name="Novak P."/>
            <person name="Neumann P."/>
        </authorList>
    </citation>
    <scope>NUCLEOTIDE SEQUENCE</scope>
</reference>
<dbReference type="AlphaFoldDB" id="A0AAV0G963"/>
<dbReference type="EMBL" id="CAMAPF010001067">
    <property type="protein sequence ID" value="CAH9144519.1"/>
    <property type="molecule type" value="Genomic_DNA"/>
</dbReference>
<dbReference type="Proteomes" id="UP001152523">
    <property type="component" value="Unassembled WGS sequence"/>
</dbReference>
<comment type="caution">
    <text evidence="1">The sequence shown here is derived from an EMBL/GenBank/DDBJ whole genome shotgun (WGS) entry which is preliminary data.</text>
</comment>
<name>A0AAV0G963_9ASTE</name>
<feature type="non-terminal residue" evidence="1">
    <location>
        <position position="148"/>
    </location>
</feature>
<evidence type="ECO:0000313" key="1">
    <source>
        <dbReference type="EMBL" id="CAH9144519.1"/>
    </source>
</evidence>
<evidence type="ECO:0000313" key="2">
    <source>
        <dbReference type="Proteomes" id="UP001152523"/>
    </source>
</evidence>